<dbReference type="Pfam" id="PF01077">
    <property type="entry name" value="NIR_SIR"/>
    <property type="match status" value="1"/>
</dbReference>
<feature type="domain" description="Nitrite/Sulfite reductase ferredoxin-like" evidence="2">
    <location>
        <begin position="80"/>
        <end position="148"/>
    </location>
</feature>
<dbReference type="GO" id="GO:0020037">
    <property type="term" value="F:heme binding"/>
    <property type="evidence" value="ECO:0007669"/>
    <property type="project" value="InterPro"/>
</dbReference>
<name>A0A8F5BLX2_SACSH</name>
<dbReference type="PANTHER" id="PTHR11493:SF54">
    <property type="entry name" value="ANAEROBIC SULFITE REDUCTASE SUBUNIT C"/>
    <property type="match status" value="1"/>
</dbReference>
<dbReference type="InterPro" id="IPR005117">
    <property type="entry name" value="NiRdtase/SiRdtase_haem-b_fer"/>
</dbReference>
<dbReference type="RefSeq" id="WP_218266924.1">
    <property type="nucleotide sequence ID" value="NZ_CP077717.1"/>
</dbReference>
<dbReference type="EC" id="1.8.1.2" evidence="3"/>
<dbReference type="Pfam" id="PF03460">
    <property type="entry name" value="NIR_SIR_ferr"/>
    <property type="match status" value="2"/>
</dbReference>
<evidence type="ECO:0000259" key="2">
    <source>
        <dbReference type="Pfam" id="PF03460"/>
    </source>
</evidence>
<dbReference type="EMBL" id="CP077717">
    <property type="protein sequence ID" value="QXJ27710.1"/>
    <property type="molecule type" value="Genomic_DNA"/>
</dbReference>
<organism evidence="3 4">
    <name type="scientific">Saccharolobus shibatae (strain ATCC 51178 / DSM 5389 / JCM 8931 / NBRC 15437 / B12)</name>
    <name type="common">Sulfolobus shibatae</name>
    <dbReference type="NCBI Taxonomy" id="523848"/>
    <lineage>
        <taxon>Archaea</taxon>
        <taxon>Thermoproteota</taxon>
        <taxon>Thermoprotei</taxon>
        <taxon>Sulfolobales</taxon>
        <taxon>Sulfolobaceae</taxon>
        <taxon>Saccharolobus</taxon>
    </lineage>
</organism>
<gene>
    <name evidence="3" type="ORF">J5U23_00577</name>
</gene>
<protein>
    <submittedName>
        <fullName evidence="3">Sulfite reductase [NADPH] hemoprotein beta-component</fullName>
        <ecNumber evidence="3">1.8.1.2</ecNumber>
    </submittedName>
</protein>
<keyword evidence="3" id="KW-0560">Oxidoreductase</keyword>
<sequence length="631" mass="73140">MRIPIEPNFRTDPKDYSEEERVKLKTKGLTEDTIGIYSSFHDFTREELEKEVSLIAKSFGIYMEFNRDKMKSNAVKDWIYMVRLPIPGGGPIRPDQWRILDDVSNKYTISDAYTGYPLPSLKLTTRQAIQFHHVKKRNLPNLIREIAESGFLTINGCGDNIRNTIACPLSKFWIFDSNTLARKIADYFRLPSELYLQVFEIPVSEERQFNNEESFKYSDNLLPRKFKIGIAGVMRAIDGKYIIDNCVEIRANDIGVVPLIEGEKVIGYQIYVGGSMGENNSYPTFSALGLPIGTVSKDEELLRILDAIVRIQEQWGDRKNRHWARFKYVVYKMGLEWVREKVWEYSGIRLGKIVNVNLDHRDLHLGWIDLGNSKWAYGVFVEDGRLIDGKNGKVKSMIRYIADNFHNVTFYITPNQHLLITEIDEDQREEIEKTLRDFNYGFRDGKPYSNLRTNSIACVGFPTCKLSFTDSERFLPSLIDELERRGWKDIPVSIGLSGCVAQCSKPAVHPISWIGSGYELYMLKIGGGNGNLGEPLIDWDENVIYLYQVPANRLADVTEALFELYERNKDISKEPGKVFRVLGNRKIIEWLKSHEKTRDLMRPHKFDKKIEGYREYHDLLRKRLEEVNRYG</sequence>
<dbReference type="GO" id="GO:0051536">
    <property type="term" value="F:iron-sulfur cluster binding"/>
    <property type="evidence" value="ECO:0007669"/>
    <property type="project" value="InterPro"/>
</dbReference>
<evidence type="ECO:0000259" key="1">
    <source>
        <dbReference type="Pfam" id="PF01077"/>
    </source>
</evidence>
<accession>A0A8F5BLX2</accession>
<dbReference type="OrthoDB" id="15347at2157"/>
<reference evidence="3" key="1">
    <citation type="journal article" date="2021" name="Environ. Microbiol.">
        <title>New insights into the diversity and evolution of the archaeal mobilome from three complete genomes of Saccharolobus shibatae.</title>
        <authorList>
            <person name="Medvedeva S."/>
            <person name="Brandt D."/>
            <person name="Cvirkaite-Krupovic V."/>
            <person name="Liu Y."/>
            <person name="Severinov K."/>
            <person name="Ishino S."/>
            <person name="Ishino Y."/>
            <person name="Prangishvili D."/>
            <person name="Kalinowski J."/>
            <person name="Krupovic M."/>
        </authorList>
    </citation>
    <scope>NUCLEOTIDE SEQUENCE</scope>
    <source>
        <strain evidence="3">B12</strain>
    </source>
</reference>
<dbReference type="GeneID" id="65562183"/>
<evidence type="ECO:0000313" key="3">
    <source>
        <dbReference type="EMBL" id="QXJ27710.1"/>
    </source>
</evidence>
<dbReference type="KEGG" id="sshi:J5U23_00577"/>
<dbReference type="PANTHER" id="PTHR11493">
    <property type="entry name" value="SULFITE REDUCTASE [NADPH] SUBUNIT BETA-RELATED"/>
    <property type="match status" value="1"/>
</dbReference>
<dbReference type="InterPro" id="IPR045169">
    <property type="entry name" value="NO2/SO3_Rdtase_4Fe4S_prot"/>
</dbReference>
<dbReference type="GO" id="GO:0004783">
    <property type="term" value="F:sulfite reductase (NADPH) activity"/>
    <property type="evidence" value="ECO:0007669"/>
    <property type="project" value="UniProtKB-EC"/>
</dbReference>
<dbReference type="InterPro" id="IPR006067">
    <property type="entry name" value="NO2/SO3_Rdtase_4Fe4S_dom"/>
</dbReference>
<evidence type="ECO:0000313" key="4">
    <source>
        <dbReference type="Proteomes" id="UP000694018"/>
    </source>
</evidence>
<dbReference type="Proteomes" id="UP000694018">
    <property type="component" value="Chromosome"/>
</dbReference>
<feature type="domain" description="Nitrite/sulphite reductase 4Fe-4S" evidence="1">
    <location>
        <begin position="157"/>
        <end position="348"/>
    </location>
</feature>
<proteinExistence type="predicted"/>
<dbReference type="AlphaFoldDB" id="A0A8F5BLX2"/>
<feature type="domain" description="Nitrite/Sulfite reductase ferredoxin-like" evidence="2">
    <location>
        <begin position="374"/>
        <end position="436"/>
    </location>
</feature>